<protein>
    <recommendedName>
        <fullName evidence="6">Reverse transcriptase zinc-binding domain-containing protein</fullName>
    </recommendedName>
</protein>
<evidence type="ECO:0000259" key="3">
    <source>
        <dbReference type="Pfam" id="PF13966"/>
    </source>
</evidence>
<evidence type="ECO:0000313" key="4">
    <source>
        <dbReference type="EMBL" id="GFZ02963.1"/>
    </source>
</evidence>
<keyword evidence="5" id="KW-1185">Reference proteome</keyword>
<accession>A0A7J0FW90</accession>
<proteinExistence type="predicted"/>
<dbReference type="InterPro" id="IPR026960">
    <property type="entry name" value="RVT-Znf"/>
</dbReference>
<feature type="domain" description="Reverse transcriptase zinc-binding" evidence="3">
    <location>
        <begin position="945"/>
        <end position="1027"/>
    </location>
</feature>
<dbReference type="InterPro" id="IPR036691">
    <property type="entry name" value="Endo/exonu/phosph_ase_sf"/>
</dbReference>
<gene>
    <name evidence="4" type="ORF">Acr_15g0015710</name>
</gene>
<reference evidence="4 5" key="1">
    <citation type="submission" date="2019-07" db="EMBL/GenBank/DDBJ databases">
        <title>De Novo Assembly of kiwifruit Actinidia rufa.</title>
        <authorList>
            <person name="Sugita-Konishi S."/>
            <person name="Sato K."/>
            <person name="Mori E."/>
            <person name="Abe Y."/>
            <person name="Kisaki G."/>
            <person name="Hamano K."/>
            <person name="Suezawa K."/>
            <person name="Otani M."/>
            <person name="Fukuda T."/>
            <person name="Manabe T."/>
            <person name="Gomi K."/>
            <person name="Tabuchi M."/>
            <person name="Akimitsu K."/>
            <person name="Kataoka I."/>
        </authorList>
    </citation>
    <scope>NUCLEOTIDE SEQUENCE [LARGE SCALE GENOMIC DNA]</scope>
    <source>
        <strain evidence="5">cv. Fuchu</strain>
    </source>
</reference>
<evidence type="ECO:0000313" key="5">
    <source>
        <dbReference type="Proteomes" id="UP000585474"/>
    </source>
</evidence>
<dbReference type="AlphaFoldDB" id="A0A7J0FW90"/>
<evidence type="ECO:0000256" key="1">
    <source>
        <dbReference type="SAM" id="MobiDB-lite"/>
    </source>
</evidence>
<comment type="caution">
    <text evidence="4">The sequence shown here is derived from an EMBL/GenBank/DDBJ whole genome shotgun (WGS) entry which is preliminary data.</text>
</comment>
<dbReference type="Pfam" id="PF03372">
    <property type="entry name" value="Exo_endo_phos"/>
    <property type="match status" value="1"/>
</dbReference>
<feature type="domain" description="Endonuclease/exonuclease/phosphatase" evidence="2">
    <location>
        <begin position="377"/>
        <end position="495"/>
    </location>
</feature>
<dbReference type="PANTHER" id="PTHR33116">
    <property type="entry name" value="REVERSE TRANSCRIPTASE ZINC-BINDING DOMAIN-CONTAINING PROTEIN-RELATED-RELATED"/>
    <property type="match status" value="1"/>
</dbReference>
<evidence type="ECO:0000259" key="2">
    <source>
        <dbReference type="Pfam" id="PF03372"/>
    </source>
</evidence>
<dbReference type="OrthoDB" id="1938625at2759"/>
<feature type="compositionally biased region" description="Basic and acidic residues" evidence="1">
    <location>
        <begin position="170"/>
        <end position="180"/>
    </location>
</feature>
<evidence type="ECO:0008006" key="6">
    <source>
        <dbReference type="Google" id="ProtNLM"/>
    </source>
</evidence>
<feature type="compositionally biased region" description="Polar residues" evidence="1">
    <location>
        <begin position="187"/>
        <end position="205"/>
    </location>
</feature>
<dbReference type="EMBL" id="BJWL01000015">
    <property type="protein sequence ID" value="GFZ02963.1"/>
    <property type="molecule type" value="Genomic_DNA"/>
</dbReference>
<dbReference type="PANTHER" id="PTHR33116:SF84">
    <property type="entry name" value="RNA-DIRECTED DNA POLYMERASE"/>
    <property type="match status" value="1"/>
</dbReference>
<dbReference type="SUPFAM" id="SSF56219">
    <property type="entry name" value="DNase I-like"/>
    <property type="match status" value="1"/>
</dbReference>
<organism evidence="4 5">
    <name type="scientific">Actinidia rufa</name>
    <dbReference type="NCBI Taxonomy" id="165716"/>
    <lineage>
        <taxon>Eukaryota</taxon>
        <taxon>Viridiplantae</taxon>
        <taxon>Streptophyta</taxon>
        <taxon>Embryophyta</taxon>
        <taxon>Tracheophyta</taxon>
        <taxon>Spermatophyta</taxon>
        <taxon>Magnoliopsida</taxon>
        <taxon>eudicotyledons</taxon>
        <taxon>Gunneridae</taxon>
        <taxon>Pentapetalae</taxon>
        <taxon>asterids</taxon>
        <taxon>Ericales</taxon>
        <taxon>Actinidiaceae</taxon>
        <taxon>Actinidia</taxon>
    </lineage>
</organism>
<sequence length="1113" mass="126052">MPRLFKFGNEAISCFPVWVQLRYVPLDMWNAKIFGKICSIIGKPIHMDKMTTQKERVTYARCLVEIDMTKEIKHTVKVNLNFSGGGIYEQPIFYDENLPRFCTHCRTLGHTEEGCKVNKAAKPNDVVTEKGKETEAAAAELNDQTGTSGAGTKKGNQLEWVTKKTKAGKGQKEITEKFGPEVEVEETQNQTLGTEPATEKNQNVDPSLESEKEGSSSKASGTSKEPPQSILKYQKKVQVGEATYVKPDRQSASAELRTKLQQHSKDLKGGSAIFEKKSAAQPIGRFITAIMAAKNFRKNPISLHPPSLKKLSKHRLEGIARKKFRGWAMTDNFQQHPNGRIMIMWKESMVNMEIIESTDQVIHCLITCKSSSISFFISFVYAFNSVVGRRPLWDNLRRFSSFIESPWILLGDFNNVLCCDEKLNGLPATTYEIKDFKECCYDIGLSDLRSSGTYFTWSNNTVWCKLDRAMVNSRWNQEGILAQANFDLPGKFSDHSPCIVTLLGENDRGPSPFKFFNMWAKHDKFLELVSSAWQMQMDGTTMYKLCKRLKALKGPLKILNRQQFSHISARTEEAEENLVQAQQQLHDNPGDSVLQATVLELRSKALKLAEAELSFCSQLAQAKYLKNSDKGDCIKLDRDIVLKGNILKAEQASNLIKAVSEEEIKSALFSIGEDKAPGPDGYTSCFYKKSMECRWGDPTSVSLLMENLNHFRDCSGLQISISKSCFHSAGIEIADMEEIQRITGFSQGSFPFRYLGIPIANSRLTISQFSPLLDKISGYISAWAGANLSYAGRTELVKSVLQGVECFWLSIISIPAGVRSKIIQLCRNFLWSGNCNSNKKPLVAWNEVTMPKSEGGLGIRNMKAWNKALLSKTLWDIQAKKDSLWVQWVHQIYMSNSNFWDYKVKHADSPLLKQVIALRDEIIASEESVEGAIQRVNQWTTNGEFQSKEAYDYYRKKRAKLAWPKMVWHNSITPKHSFILWLGLKDRLLTKDKIQEFSDDRLCPLCRSEDETVDHLFFRCRVGGQIWAQIKAWLGITRAMQTIKASVKWLIKEARGTGLQAKIKKISLACTVYHLWEARNQRIFEGKIKSPEALIRGIQIQVHRCINSLSEAQ</sequence>
<dbReference type="Proteomes" id="UP000585474">
    <property type="component" value="Unassembled WGS sequence"/>
</dbReference>
<dbReference type="InterPro" id="IPR005135">
    <property type="entry name" value="Endo/exonuclease/phosphatase"/>
</dbReference>
<feature type="region of interest" description="Disordered" evidence="1">
    <location>
        <begin position="140"/>
        <end position="231"/>
    </location>
</feature>
<name>A0A7J0FW90_9ERIC</name>
<dbReference type="GO" id="GO:0003824">
    <property type="term" value="F:catalytic activity"/>
    <property type="evidence" value="ECO:0007669"/>
    <property type="project" value="InterPro"/>
</dbReference>
<dbReference type="Pfam" id="PF13966">
    <property type="entry name" value="zf-RVT"/>
    <property type="match status" value="1"/>
</dbReference>
<dbReference type="Gene3D" id="3.60.10.10">
    <property type="entry name" value="Endonuclease/exonuclease/phosphatase"/>
    <property type="match status" value="1"/>
</dbReference>
<feature type="compositionally biased region" description="Low complexity" evidence="1">
    <location>
        <begin position="216"/>
        <end position="225"/>
    </location>
</feature>